<dbReference type="Proteomes" id="UP000189933">
    <property type="component" value="Unassembled WGS sequence"/>
</dbReference>
<dbReference type="Gene3D" id="3.40.190.10">
    <property type="entry name" value="Periplasmic binding protein-like II"/>
    <property type="match status" value="2"/>
</dbReference>
<dbReference type="Pfam" id="PF03466">
    <property type="entry name" value="LysR_substrate"/>
    <property type="match status" value="1"/>
</dbReference>
<evidence type="ECO:0000313" key="6">
    <source>
        <dbReference type="EMBL" id="SJZ63358.1"/>
    </source>
</evidence>
<keyword evidence="7" id="KW-1185">Reference proteome</keyword>
<organism evidence="6 7">
    <name type="scientific">Carboxydocella sporoproducens DSM 16521</name>
    <dbReference type="NCBI Taxonomy" id="1121270"/>
    <lineage>
        <taxon>Bacteria</taxon>
        <taxon>Bacillati</taxon>
        <taxon>Bacillota</taxon>
        <taxon>Clostridia</taxon>
        <taxon>Eubacteriales</taxon>
        <taxon>Clostridiales Family XVI. Incertae Sedis</taxon>
        <taxon>Carboxydocella</taxon>
    </lineage>
</organism>
<dbReference type="PROSITE" id="PS50931">
    <property type="entry name" value="HTH_LYSR"/>
    <property type="match status" value="1"/>
</dbReference>
<comment type="similarity">
    <text evidence="1">Belongs to the LysR transcriptional regulatory family.</text>
</comment>
<keyword evidence="4" id="KW-0804">Transcription</keyword>
<feature type="domain" description="HTH lysR-type" evidence="5">
    <location>
        <begin position="1"/>
        <end position="58"/>
    </location>
</feature>
<evidence type="ECO:0000313" key="7">
    <source>
        <dbReference type="Proteomes" id="UP000189933"/>
    </source>
</evidence>
<dbReference type="PRINTS" id="PR00039">
    <property type="entry name" value="HTHLYSR"/>
</dbReference>
<dbReference type="InterPro" id="IPR000847">
    <property type="entry name" value="LysR_HTH_N"/>
</dbReference>
<accession>A0A1T4M989</accession>
<evidence type="ECO:0000256" key="2">
    <source>
        <dbReference type="ARBA" id="ARBA00023015"/>
    </source>
</evidence>
<dbReference type="Pfam" id="PF00126">
    <property type="entry name" value="HTH_1"/>
    <property type="match status" value="1"/>
</dbReference>
<dbReference type="FunFam" id="1.10.10.10:FF:000001">
    <property type="entry name" value="LysR family transcriptional regulator"/>
    <property type="match status" value="1"/>
</dbReference>
<dbReference type="OrthoDB" id="9785745at2"/>
<name>A0A1T4M989_9FIRM</name>
<dbReference type="SUPFAM" id="SSF53850">
    <property type="entry name" value="Periplasmic binding protein-like II"/>
    <property type="match status" value="1"/>
</dbReference>
<dbReference type="SUPFAM" id="SSF46785">
    <property type="entry name" value="Winged helix' DNA-binding domain"/>
    <property type="match status" value="1"/>
</dbReference>
<gene>
    <name evidence="6" type="ORF">SAMN02745885_00480</name>
</gene>
<dbReference type="InterPro" id="IPR005119">
    <property type="entry name" value="LysR_subst-bd"/>
</dbReference>
<dbReference type="Gene3D" id="1.10.10.10">
    <property type="entry name" value="Winged helix-like DNA-binding domain superfamily/Winged helix DNA-binding domain"/>
    <property type="match status" value="1"/>
</dbReference>
<dbReference type="EMBL" id="FUXM01000003">
    <property type="protein sequence ID" value="SJZ63358.1"/>
    <property type="molecule type" value="Genomic_DNA"/>
</dbReference>
<evidence type="ECO:0000256" key="1">
    <source>
        <dbReference type="ARBA" id="ARBA00009437"/>
    </source>
</evidence>
<dbReference type="GO" id="GO:0003700">
    <property type="term" value="F:DNA-binding transcription factor activity"/>
    <property type="evidence" value="ECO:0007669"/>
    <property type="project" value="InterPro"/>
</dbReference>
<sequence length="294" mass="32632">MTLRHLRIFLAVCETGSMTAAAKQLHMTQPPVSQAIVELERYYGIKLFERIGRKIYLTKAGEELYSYASHILSLSNEAEKRLSDLSKGGILRVGASKTIGSAILPFLIREFSAAHPTVQINAVIDNTATIINMLYVAKLDIGLVEGIGNWPDIVKVPVYEDELVLVCPPMHEWAKAGSIDTAQLEDQSFIVREEGSGTREVFEAAMKSHGIKWKAVGVFNSVEAIINAVHCGFGLSFMSRLAVQNAVATGKVSVVKVVGLNIKRKFNLVYHKNKFFNTAINEFKTYCFRFCKQT</sequence>
<evidence type="ECO:0000259" key="5">
    <source>
        <dbReference type="PROSITE" id="PS50931"/>
    </source>
</evidence>
<keyword evidence="2" id="KW-0805">Transcription regulation</keyword>
<reference evidence="7" key="1">
    <citation type="submission" date="2017-02" db="EMBL/GenBank/DDBJ databases">
        <authorList>
            <person name="Varghese N."/>
            <person name="Submissions S."/>
        </authorList>
    </citation>
    <scope>NUCLEOTIDE SEQUENCE [LARGE SCALE GENOMIC DNA]</scope>
    <source>
        <strain evidence="7">DSM 16521</strain>
    </source>
</reference>
<dbReference type="InterPro" id="IPR036390">
    <property type="entry name" value="WH_DNA-bd_sf"/>
</dbReference>
<dbReference type="CDD" id="cd08420">
    <property type="entry name" value="PBP2_CysL_like"/>
    <property type="match status" value="1"/>
</dbReference>
<dbReference type="InterPro" id="IPR036388">
    <property type="entry name" value="WH-like_DNA-bd_sf"/>
</dbReference>
<dbReference type="AlphaFoldDB" id="A0A1T4M989"/>
<dbReference type="GO" id="GO:0000976">
    <property type="term" value="F:transcription cis-regulatory region binding"/>
    <property type="evidence" value="ECO:0007669"/>
    <property type="project" value="TreeGrafter"/>
</dbReference>
<keyword evidence="3 6" id="KW-0238">DNA-binding</keyword>
<evidence type="ECO:0000256" key="4">
    <source>
        <dbReference type="ARBA" id="ARBA00023163"/>
    </source>
</evidence>
<proteinExistence type="inferred from homology"/>
<evidence type="ECO:0000256" key="3">
    <source>
        <dbReference type="ARBA" id="ARBA00023125"/>
    </source>
</evidence>
<protein>
    <submittedName>
        <fullName evidence="6">DNA-binding transcriptional regulator, LysR family</fullName>
    </submittedName>
</protein>
<dbReference type="RefSeq" id="WP_078664618.1">
    <property type="nucleotide sequence ID" value="NZ_FUXM01000003.1"/>
</dbReference>
<dbReference type="PANTHER" id="PTHR30126">
    <property type="entry name" value="HTH-TYPE TRANSCRIPTIONAL REGULATOR"/>
    <property type="match status" value="1"/>
</dbReference>
<dbReference type="PANTHER" id="PTHR30126:SF39">
    <property type="entry name" value="HTH-TYPE TRANSCRIPTIONAL REGULATOR CYSL"/>
    <property type="match status" value="1"/>
</dbReference>